<keyword evidence="2" id="KW-0808">Transferase</keyword>
<evidence type="ECO:0000313" key="2">
    <source>
        <dbReference type="EMBL" id="MDQ8747822.1"/>
    </source>
</evidence>
<evidence type="ECO:0000313" key="3">
    <source>
        <dbReference type="Proteomes" id="UP001239265"/>
    </source>
</evidence>
<name>A0ABD5B3B7_ELIMR</name>
<dbReference type="InterPro" id="IPR029044">
    <property type="entry name" value="Nucleotide-diphossugar_trans"/>
</dbReference>
<organism evidence="2 3">
    <name type="scientific">Elizabethkingia miricola</name>
    <name type="common">Chryseobacterium miricola</name>
    <dbReference type="NCBI Taxonomy" id="172045"/>
    <lineage>
        <taxon>Bacteria</taxon>
        <taxon>Pseudomonadati</taxon>
        <taxon>Bacteroidota</taxon>
        <taxon>Flavobacteriia</taxon>
        <taxon>Flavobacteriales</taxon>
        <taxon>Weeksellaceae</taxon>
        <taxon>Elizabethkingia</taxon>
    </lineage>
</organism>
<reference evidence="2 3" key="1">
    <citation type="submission" date="2023-06" db="EMBL/GenBank/DDBJ databases">
        <title>Nosocomial Elizabethkingia miricola genome.</title>
        <authorList>
            <person name="Morgado S."/>
            <person name="Fonseca E."/>
            <person name="Freitas F."/>
            <person name="Vicente A.C."/>
        </authorList>
    </citation>
    <scope>NUCLEOTIDE SEQUENCE [LARGE SCALE GENOMIC DNA]</scope>
    <source>
        <strain evidence="2 3">EM15</strain>
    </source>
</reference>
<protein>
    <submittedName>
        <fullName evidence="2">Glycosyltransferase family A protein</fullName>
        <ecNumber evidence="2">2.4.-.-</ecNumber>
    </submittedName>
</protein>
<dbReference type="EC" id="2.4.-.-" evidence="2"/>
<gene>
    <name evidence="2" type="ORF">QT385_04160</name>
</gene>
<dbReference type="GO" id="GO:0016757">
    <property type="term" value="F:glycosyltransferase activity"/>
    <property type="evidence" value="ECO:0007669"/>
    <property type="project" value="UniProtKB-KW"/>
</dbReference>
<accession>A0ABD5B3B7</accession>
<dbReference type="Gene3D" id="3.90.550.10">
    <property type="entry name" value="Spore Coat Polysaccharide Biosynthesis Protein SpsA, Chain A"/>
    <property type="match status" value="1"/>
</dbReference>
<dbReference type="SUPFAM" id="SSF53448">
    <property type="entry name" value="Nucleotide-diphospho-sugar transferases"/>
    <property type="match status" value="1"/>
</dbReference>
<feature type="domain" description="Glycosyltransferase 2-like" evidence="1">
    <location>
        <begin position="8"/>
        <end position="139"/>
    </location>
</feature>
<comment type="caution">
    <text evidence="2">The sequence shown here is derived from an EMBL/GenBank/DDBJ whole genome shotgun (WGS) entry which is preliminary data.</text>
</comment>
<dbReference type="AlphaFoldDB" id="A0ABD5B3B7"/>
<dbReference type="CDD" id="cd00761">
    <property type="entry name" value="Glyco_tranf_GTA_type"/>
    <property type="match status" value="1"/>
</dbReference>
<dbReference type="Pfam" id="PF00535">
    <property type="entry name" value="Glycos_transf_2"/>
    <property type="match status" value="1"/>
</dbReference>
<dbReference type="Proteomes" id="UP001239265">
    <property type="component" value="Unassembled WGS sequence"/>
</dbReference>
<proteinExistence type="predicted"/>
<dbReference type="InterPro" id="IPR001173">
    <property type="entry name" value="Glyco_trans_2-like"/>
</dbReference>
<dbReference type="EMBL" id="JAUCQJ010000001">
    <property type="protein sequence ID" value="MDQ8747822.1"/>
    <property type="molecule type" value="Genomic_DNA"/>
</dbReference>
<dbReference type="RefSeq" id="WP_309046197.1">
    <property type="nucleotide sequence ID" value="NZ_JAUCQJ010000001.1"/>
</dbReference>
<evidence type="ECO:0000259" key="1">
    <source>
        <dbReference type="Pfam" id="PF00535"/>
    </source>
</evidence>
<sequence length="301" mass="36143">MNNNLLAIVVPLHKYNFFEETLSSIFSQTDLSFNLYIGNDGNKNDESIKKFINENKGDIAVKYVNFNENIGSSSLTKQWERCIELSNDEEWIWLFSDDDFMDKNCVKKFKETLKKRSDAHIFKYNSCKIHNGIITQKNILKPNVDLELFVYLKLNNKIESYMSDLIFSRKLYLMNNKFQNYPLAWCSDDFFIIKSLLYNNMEIIPDAQIYWRYSSVNISGEENNHISNKKKIIACLSFLNDLKNIKIFKILDKRYLIYSKKWFFNQLKYKKRTLSIYEQVYYTTKYYIIYLTIYIDLHRKK</sequence>
<keyword evidence="2" id="KW-0328">Glycosyltransferase</keyword>